<dbReference type="Gene3D" id="3.30.1390.10">
    <property type="match status" value="1"/>
</dbReference>
<dbReference type="InterPro" id="IPR047507">
    <property type="entry name" value="UBR-box_UBR1"/>
</dbReference>
<dbReference type="InterPro" id="IPR036390">
    <property type="entry name" value="WH_DNA-bd_sf"/>
</dbReference>
<keyword evidence="10 15" id="KW-0862">Zinc</keyword>
<evidence type="ECO:0000313" key="18">
    <source>
        <dbReference type="RefSeq" id="XP_030642098.1"/>
    </source>
</evidence>
<dbReference type="CTD" id="197131"/>
<evidence type="ECO:0000259" key="16">
    <source>
        <dbReference type="PROSITE" id="PS51157"/>
    </source>
</evidence>
<dbReference type="SUPFAM" id="SSF54736">
    <property type="entry name" value="ClpS-like"/>
    <property type="match status" value="1"/>
</dbReference>
<accession>A0A6J2WCS9</accession>
<evidence type="ECO:0000256" key="5">
    <source>
        <dbReference type="ARBA" id="ARBA00022553"/>
    </source>
</evidence>
<evidence type="ECO:0000256" key="10">
    <source>
        <dbReference type="ARBA" id="ARBA00022833"/>
    </source>
</evidence>
<evidence type="ECO:0000313" key="17">
    <source>
        <dbReference type="Proteomes" id="UP000504632"/>
    </source>
</evidence>
<dbReference type="CDD" id="cd19678">
    <property type="entry name" value="UBR-box_UBR1"/>
    <property type="match status" value="1"/>
</dbReference>
<protein>
    <recommendedName>
        <fullName evidence="15">E3 ubiquitin-protein ligase</fullName>
        <ecNumber evidence="15">2.3.2.27</ecNumber>
    </recommendedName>
</protein>
<evidence type="ECO:0000256" key="3">
    <source>
        <dbReference type="ARBA" id="ARBA00004906"/>
    </source>
</evidence>
<dbReference type="FunFam" id="3.30.1390.10:FF:000005">
    <property type="entry name" value="E3 ubiquitin-protein ligase UBR1 isoform X2"/>
    <property type="match status" value="1"/>
</dbReference>
<dbReference type="PROSITE" id="PS51157">
    <property type="entry name" value="ZF_UBR"/>
    <property type="match status" value="1"/>
</dbReference>
<comment type="similarity">
    <text evidence="12 15">Belongs to the E3 ubiquitin-protein ligase UBR1-like family.</text>
</comment>
<dbReference type="InterPro" id="IPR014719">
    <property type="entry name" value="Ribosomal_bL12_C/ClpS-like"/>
</dbReference>
<evidence type="ECO:0000256" key="13">
    <source>
        <dbReference type="ARBA" id="ARBA00062088"/>
    </source>
</evidence>
<gene>
    <name evidence="18" type="primary">ubr1</name>
</gene>
<feature type="domain" description="UBR-type" evidence="16">
    <location>
        <begin position="88"/>
        <end position="159"/>
    </location>
</feature>
<dbReference type="GO" id="GO:0061630">
    <property type="term" value="F:ubiquitin protein ligase activity"/>
    <property type="evidence" value="ECO:0007669"/>
    <property type="project" value="UniProtKB-UniRule"/>
</dbReference>
<keyword evidence="6 15" id="KW-0808">Transferase</keyword>
<dbReference type="UniPathway" id="UPA00143"/>
<evidence type="ECO:0000256" key="7">
    <source>
        <dbReference type="ARBA" id="ARBA00022723"/>
    </source>
</evidence>
<dbReference type="GO" id="GO:0008270">
    <property type="term" value="F:zinc ion binding"/>
    <property type="evidence" value="ECO:0007669"/>
    <property type="project" value="UniProtKB-UniRule"/>
</dbReference>
<keyword evidence="4" id="KW-0963">Cytoplasm</keyword>
<dbReference type="GO" id="GO:0000151">
    <property type="term" value="C:ubiquitin ligase complex"/>
    <property type="evidence" value="ECO:0007669"/>
    <property type="project" value="TreeGrafter"/>
</dbReference>
<feature type="zinc finger region" description="UBR-type" evidence="14">
    <location>
        <begin position="88"/>
        <end position="159"/>
    </location>
</feature>
<dbReference type="EC" id="2.3.2.27" evidence="15"/>
<keyword evidence="11" id="KW-0007">Acetylation</keyword>
<evidence type="ECO:0000256" key="2">
    <source>
        <dbReference type="ARBA" id="ARBA00004514"/>
    </source>
</evidence>
<dbReference type="RefSeq" id="XP_030642098.1">
    <property type="nucleotide sequence ID" value="XM_030786238.1"/>
</dbReference>
<dbReference type="InterPro" id="IPR003769">
    <property type="entry name" value="ClpS_core"/>
</dbReference>
<evidence type="ECO:0000256" key="4">
    <source>
        <dbReference type="ARBA" id="ARBA00022490"/>
    </source>
</evidence>
<dbReference type="InterPro" id="IPR042065">
    <property type="entry name" value="E3_ELL-like"/>
</dbReference>
<dbReference type="FunFam" id="2.10.110.30:FF:000001">
    <property type="entry name" value="E3 ubiquitin-protein ligase UBR2 isoform 1"/>
    <property type="match status" value="1"/>
</dbReference>
<keyword evidence="7 15" id="KW-0479">Metal-binding</keyword>
<dbReference type="InterPro" id="IPR003126">
    <property type="entry name" value="Znf_UBR"/>
</dbReference>
<reference evidence="18" key="1">
    <citation type="submission" date="2025-08" db="UniProtKB">
        <authorList>
            <consortium name="RefSeq"/>
        </authorList>
    </citation>
    <scope>IDENTIFICATION</scope>
</reference>
<dbReference type="InterPro" id="IPR044046">
    <property type="entry name" value="E3_ligase_UBR-like_C"/>
</dbReference>
<comment type="function">
    <text evidence="15">Ubiquitin ligase protein which is a component of the N-end rule pathway. Recognizes and binds to proteins bearing specific N-terminal residues that are destabilizing according to the N-end rule, leading to their ubiquitination and subsequent degradation.</text>
</comment>
<dbReference type="Pfam" id="PF18995">
    <property type="entry name" value="PRT6_C"/>
    <property type="match status" value="1"/>
</dbReference>
<comment type="subunit">
    <text evidence="13">Interacts with RECQL4.</text>
</comment>
<dbReference type="Pfam" id="PF22960">
    <property type="entry name" value="WHD_UBR1"/>
    <property type="match status" value="1"/>
</dbReference>
<dbReference type="GO" id="GO:0005829">
    <property type="term" value="C:cytosol"/>
    <property type="evidence" value="ECO:0007669"/>
    <property type="project" value="UniProtKB-SubCell"/>
</dbReference>
<dbReference type="Gene3D" id="1.10.10.2670">
    <property type="entry name" value="E3 ubiquitin-protein ligase"/>
    <property type="match status" value="1"/>
</dbReference>
<dbReference type="SUPFAM" id="SSF46785">
    <property type="entry name" value="Winged helix' DNA-binding domain"/>
    <property type="match status" value="1"/>
</dbReference>
<evidence type="ECO:0000256" key="6">
    <source>
        <dbReference type="ARBA" id="ARBA00022679"/>
    </source>
</evidence>
<dbReference type="InterPro" id="IPR039164">
    <property type="entry name" value="UBR1-like"/>
</dbReference>
<evidence type="ECO:0000256" key="8">
    <source>
        <dbReference type="ARBA" id="ARBA00022771"/>
    </source>
</evidence>
<comment type="catalytic activity">
    <reaction evidence="1 15">
        <text>S-ubiquitinyl-[E2 ubiquitin-conjugating enzyme]-L-cysteine + [acceptor protein]-L-lysine = [E2 ubiquitin-conjugating enzyme]-L-cysteine + N(6)-ubiquitinyl-[acceptor protein]-L-lysine.</text>
        <dbReference type="EC" id="2.3.2.27"/>
    </reaction>
</comment>
<keyword evidence="5" id="KW-0597">Phosphoprotein</keyword>
<evidence type="ECO:0000256" key="11">
    <source>
        <dbReference type="ARBA" id="ARBA00022990"/>
    </source>
</evidence>
<comment type="subcellular location">
    <subcellularLocation>
        <location evidence="2">Cytoplasm</location>
        <location evidence="2">Cytosol</location>
    </subcellularLocation>
</comment>
<organism evidence="17 18">
    <name type="scientific">Chanos chanos</name>
    <name type="common">Milkfish</name>
    <name type="synonym">Mugil chanos</name>
    <dbReference type="NCBI Taxonomy" id="29144"/>
    <lineage>
        <taxon>Eukaryota</taxon>
        <taxon>Metazoa</taxon>
        <taxon>Chordata</taxon>
        <taxon>Craniata</taxon>
        <taxon>Vertebrata</taxon>
        <taxon>Euteleostomi</taxon>
        <taxon>Actinopterygii</taxon>
        <taxon>Neopterygii</taxon>
        <taxon>Teleostei</taxon>
        <taxon>Ostariophysi</taxon>
        <taxon>Gonorynchiformes</taxon>
        <taxon>Chanidae</taxon>
        <taxon>Chanos</taxon>
    </lineage>
</organism>
<dbReference type="OrthoDB" id="26387at2759"/>
<keyword evidence="17" id="KW-1185">Reference proteome</keyword>
<dbReference type="Pfam" id="PF02617">
    <property type="entry name" value="ClpS"/>
    <property type="match status" value="1"/>
</dbReference>
<keyword evidence="8 15" id="KW-0863">Zinc-finger</keyword>
<sequence>MAEGEKAVDPLDLSTRWRETLDSGAAILRYVVEQVPQIYCLEAEPRPQEEEQQVQEHILQHLEWFLFGEDPRVGLEKLQQGNAGSSSQLCGRVFKEGETVYSCRDCAIDPTCVLCMDCFQNSVHKGHRYKMHASSGGGFCDCGDVEAWKTGHCCSQHDLGTSVAMETDECVLEAGLQERAQTLFQVLLRYTADFLVWEESDELPTELQPRVKEDTYYCVLYNDEHHSYDHVIYTLQRAVNCDHNEAHTHTALIDKEGRRAVKRGTRRVCDQAKELIRSSSEHITQQPLRVEILHSAVMAHQSFALRLGAWFQQIVGYSVGLRQVFCQVALDTSADMNRPCLISRLMLHDARLYKGARKIVHELIFCSLLMDPEYKRLFAMEFTKHYRQLQEDFIRDDHERNISVTALSVQIFTVPTLARQLIEEGNVIKVIIDTVMGMLREHLDANNRFHFLGYNSDKFFRVQVIFHDLRYILISKPAVWTEELRVKFVEGFSVFLGLLNCMQGMEEVKRQLGQHIEVEPEWEAGFSLQMQLRQILSMFQDWCSSDEKVLLLAFRDCHQALMRCSNQPFNSEATDSYMCKHILHVRPYKVSQEPVSIHLPISRLLAGLYVHLCRTGAIKQLHEYLDPVSLDFTYWAEHPLRCVVLAAQVSAEMWRRNGLSLVSQVYYYQDVKCRDEMFDKDIIMLQIAASKMDPNHFLMFMLLRFELFELFNGNCSSKDQELLKQWNRLTEEMLYLLIIIVGERYVPGIGEVTKDDVTMREVIHLLCIEPKAHSSLVKGLPENESHETGLEAVISKVATFKKPGVSGHGLYEVKKECLKEFNPFFYHYSKSQHSKAEDAQKKRRVQEGSDKALRPPVPPAFCPMFSNIVRLLCSDVLLHVLRRVVQRAVEDRATLWSEAMIQRALHIIGQALIEEKTQLESSNNVDDVTFDFSLKAHRIGAEHGKSLFHFLSKMKSLPSLEAQKDMIIWILQMFEVVKCLREKSSPAASFTVDQTKPEETVQDKEKAERKRKAEAAKLHRQKIMAQMSAMQKNFIETHKMLYDNTPESGCQGDPITSTESCAMELGESRVAVGPQQGVCPADWEMLTCILCQEEQEVQAQAPAMVLTACVQRSTVLTQSRGKTLSTKESTYPLFMPPDLAVGTHTGSCGHVMHATCWQKYFEAVQNTTRNRLHADLIIDLENGEYMCPLCKSLCNTVVPLIPLEPTSINYESAELVGQLLTLPRWIQTVLARIRGLKASAQGAETSTETGAERQTSLFEEGDADFGSILSFGVQKPPKYSGSITEMLVVCATTVHRVGLQVPPNEQCPYVPVMAWNTCAYTIQATENMLLEEGKALFGSLQSRQLAGLKAVVQFSAAQRLKGSQPVIQKHFTNMLAVLVPVPNVEETPSILEVDFFHLLVGLVLSMPSLYQEETVELQPSAISTAYNHLHLLHLATMGHILQVLLSSQDSTALAEGGEDVEEARAAAALYSTVLHHTEGLKSDMSGSVVANSVRQGILPFLRCAALFFNCLTGVPPPDELSTPAASFDGQIEAICSYLALPSNLFQLFHDHRETATPLIQRWCGNPAITKAFRGEMHVTRYPRKRNRLIDLPDDYSVLLNQASHFKCPNSSDEERKHPTLCLFCGAMLCSQSPCCQVQLDGEEVGACTAHAATCGAGVGMFLRIRECEIVLMASKTRGSTYPAPYLDDYGETDPQLGRGNPLHLCPERYRKLHQLWQQHCILEEIARSLEVLNVMFAFEWQML</sequence>
<dbReference type="Gene3D" id="2.10.110.30">
    <property type="match status" value="1"/>
</dbReference>
<evidence type="ECO:0000256" key="9">
    <source>
        <dbReference type="ARBA" id="ARBA00022786"/>
    </source>
</evidence>
<dbReference type="InterPro" id="IPR055194">
    <property type="entry name" value="UBR1-like_WH"/>
</dbReference>
<evidence type="ECO:0000256" key="14">
    <source>
        <dbReference type="PROSITE-ProRule" id="PRU00508"/>
    </source>
</evidence>
<comment type="pathway">
    <text evidence="3 15">Protein modification; protein ubiquitination.</text>
</comment>
<keyword evidence="9 15" id="KW-0833">Ubl conjugation pathway</keyword>
<dbReference type="GO" id="GO:0016567">
    <property type="term" value="P:protein ubiquitination"/>
    <property type="evidence" value="ECO:0007669"/>
    <property type="project" value="UniProtKB-UniRule"/>
</dbReference>
<evidence type="ECO:0000256" key="15">
    <source>
        <dbReference type="RuleBase" id="RU366018"/>
    </source>
</evidence>
<dbReference type="PANTHER" id="PTHR21497">
    <property type="entry name" value="UBIQUITIN LIGASE E3 ALPHA-RELATED"/>
    <property type="match status" value="1"/>
</dbReference>
<dbReference type="SMART" id="SM00396">
    <property type="entry name" value="ZnF_UBR1"/>
    <property type="match status" value="1"/>
</dbReference>
<dbReference type="Pfam" id="PF02207">
    <property type="entry name" value="zf-UBR"/>
    <property type="match status" value="1"/>
</dbReference>
<evidence type="ECO:0000256" key="12">
    <source>
        <dbReference type="ARBA" id="ARBA00046341"/>
    </source>
</evidence>
<dbReference type="Proteomes" id="UP000504632">
    <property type="component" value="Chromosome 10"/>
</dbReference>
<dbReference type="GO" id="GO:0071596">
    <property type="term" value="P:ubiquitin-dependent protein catabolic process via the N-end rule pathway"/>
    <property type="evidence" value="ECO:0007669"/>
    <property type="project" value="UniProtKB-UniRule"/>
</dbReference>
<dbReference type="PANTHER" id="PTHR21497:SF27">
    <property type="entry name" value="E3 UBIQUITIN-PROTEIN LIGASE UBR1"/>
    <property type="match status" value="1"/>
</dbReference>
<evidence type="ECO:0000256" key="1">
    <source>
        <dbReference type="ARBA" id="ARBA00000900"/>
    </source>
</evidence>
<proteinExistence type="inferred from homology"/>
<name>A0A6J2WCS9_CHACN</name>
<dbReference type="InParanoid" id="A0A6J2WCS9"/>
<dbReference type="GeneID" id="115822403"/>